<reference evidence="2 3" key="1">
    <citation type="submission" date="2021-07" db="EMBL/GenBank/DDBJ databases">
        <authorList>
            <person name="Palmer J.M."/>
        </authorList>
    </citation>
    <scope>NUCLEOTIDE SEQUENCE [LARGE SCALE GENOMIC DNA]</scope>
    <source>
        <strain evidence="2 3">AT_MEX2019</strain>
        <tissue evidence="2">Muscle</tissue>
    </source>
</reference>
<comment type="caution">
    <text evidence="2">The sequence shown here is derived from an EMBL/GenBank/DDBJ whole genome shotgun (WGS) entry which is preliminary data.</text>
</comment>
<evidence type="ECO:0000256" key="1">
    <source>
        <dbReference type="SAM" id="MobiDB-lite"/>
    </source>
</evidence>
<gene>
    <name evidence="2" type="ORF">ATANTOWER_031126</name>
</gene>
<feature type="non-terminal residue" evidence="2">
    <location>
        <position position="201"/>
    </location>
</feature>
<keyword evidence="3" id="KW-1185">Reference proteome</keyword>
<proteinExistence type="predicted"/>
<protein>
    <submittedName>
        <fullName evidence="2">Uncharacterized protein</fullName>
    </submittedName>
</protein>
<evidence type="ECO:0000313" key="3">
    <source>
        <dbReference type="Proteomes" id="UP001345963"/>
    </source>
</evidence>
<sequence>MEEQGEGIQKERELFNLIKKRRAKLGVLTRKRNDIHVLIDAGESKLSIDEHMKTFNNYLGEFMDLQSSVQRLLSNEEKEIDHGDWYEPKLISFKEFLDEIETWMNADPDVQTGGLNSASDVANVASYDHDIGPDDSVLQTAHQTINNVSERLSGTAAKPLCKAASEAPSKASSARSKSSRAASVALIEEEVERAALKMEVD</sequence>
<name>A0ABU7A9U6_9TELE</name>
<feature type="region of interest" description="Disordered" evidence="1">
    <location>
        <begin position="159"/>
        <end position="183"/>
    </location>
</feature>
<organism evidence="2 3">
    <name type="scientific">Ataeniobius toweri</name>
    <dbReference type="NCBI Taxonomy" id="208326"/>
    <lineage>
        <taxon>Eukaryota</taxon>
        <taxon>Metazoa</taxon>
        <taxon>Chordata</taxon>
        <taxon>Craniata</taxon>
        <taxon>Vertebrata</taxon>
        <taxon>Euteleostomi</taxon>
        <taxon>Actinopterygii</taxon>
        <taxon>Neopterygii</taxon>
        <taxon>Teleostei</taxon>
        <taxon>Neoteleostei</taxon>
        <taxon>Acanthomorphata</taxon>
        <taxon>Ovalentaria</taxon>
        <taxon>Atherinomorphae</taxon>
        <taxon>Cyprinodontiformes</taxon>
        <taxon>Goodeidae</taxon>
        <taxon>Ataeniobius</taxon>
    </lineage>
</organism>
<dbReference type="Proteomes" id="UP001345963">
    <property type="component" value="Unassembled WGS sequence"/>
</dbReference>
<accession>A0ABU7A9U6</accession>
<dbReference type="EMBL" id="JAHUTI010008600">
    <property type="protein sequence ID" value="MED6234478.1"/>
    <property type="molecule type" value="Genomic_DNA"/>
</dbReference>
<evidence type="ECO:0000313" key="2">
    <source>
        <dbReference type="EMBL" id="MED6234478.1"/>
    </source>
</evidence>
<feature type="compositionally biased region" description="Low complexity" evidence="1">
    <location>
        <begin position="162"/>
        <end position="183"/>
    </location>
</feature>